<dbReference type="Gene3D" id="3.20.20.140">
    <property type="entry name" value="Metal-dependent hydrolases"/>
    <property type="match status" value="1"/>
</dbReference>
<evidence type="ECO:0000313" key="2">
    <source>
        <dbReference type="EMBL" id="NKY22382.1"/>
    </source>
</evidence>
<comment type="caution">
    <text evidence="2">The sequence shown here is derived from an EMBL/GenBank/DDBJ whole genome shotgun (WGS) entry which is preliminary data.</text>
</comment>
<dbReference type="InterPro" id="IPR016195">
    <property type="entry name" value="Pol/histidinol_Pase-like"/>
</dbReference>
<evidence type="ECO:0000259" key="1">
    <source>
        <dbReference type="SMART" id="SM00481"/>
    </source>
</evidence>
<dbReference type="InterPro" id="IPR052018">
    <property type="entry name" value="PHP_domain"/>
</dbReference>
<proteinExistence type="predicted"/>
<dbReference type="GO" id="GO:0004534">
    <property type="term" value="F:5'-3' RNA exonuclease activity"/>
    <property type="evidence" value="ECO:0007669"/>
    <property type="project" value="TreeGrafter"/>
</dbReference>
<dbReference type="Proteomes" id="UP000581206">
    <property type="component" value="Unassembled WGS sequence"/>
</dbReference>
<dbReference type="InterPro" id="IPR003141">
    <property type="entry name" value="Pol/His_phosphatase_N"/>
</dbReference>
<feature type="domain" description="Polymerase/histidinol phosphatase N-terminal" evidence="1">
    <location>
        <begin position="3"/>
        <end position="68"/>
    </location>
</feature>
<gene>
    <name evidence="2" type="ORF">HGA03_06835</name>
</gene>
<dbReference type="GO" id="GO:0035312">
    <property type="term" value="F:5'-3' DNA exonuclease activity"/>
    <property type="evidence" value="ECO:0007669"/>
    <property type="project" value="TreeGrafter"/>
</dbReference>
<evidence type="ECO:0000313" key="3">
    <source>
        <dbReference type="Proteomes" id="UP000581206"/>
    </source>
</evidence>
<dbReference type="Gene3D" id="1.10.150.650">
    <property type="match status" value="1"/>
</dbReference>
<sequence>MRIDLHTHSTVSDGTESPAELMASAAAAGLDVVALTDHDTTGGWDEAAAAVPVTGVALVRGTEVSALVGGVSVHLLSYLHDPEHPALAGMLARTRDARQHRGRAIVERLTEDYPISWADVAAQQQPGTVVGRPHIADALAALGIVPDRSAAFDSLLSARGRYYVPYYAPEATEAVQAIRAAGGVPVFAHPGADGRGRVVADRVIERLVEAGLFGLEVGHRDHDAAQRERLTALAERLGVPITGSSDYHGSGKPNRLGENLTAPEVLGRIESEGRTPVVRA</sequence>
<accession>A0A7X6KUB3</accession>
<dbReference type="SMART" id="SM00481">
    <property type="entry name" value="POLIIIAc"/>
    <property type="match status" value="1"/>
</dbReference>
<dbReference type="Pfam" id="PF02811">
    <property type="entry name" value="PHP"/>
    <property type="match status" value="1"/>
</dbReference>
<dbReference type="EMBL" id="JAAXOX010000003">
    <property type="protein sequence ID" value="NKY22382.1"/>
    <property type="molecule type" value="Genomic_DNA"/>
</dbReference>
<keyword evidence="3" id="KW-1185">Reference proteome</keyword>
<organism evidence="2 3">
    <name type="scientific">Cellulomonas denverensis</name>
    <dbReference type="NCBI Taxonomy" id="264297"/>
    <lineage>
        <taxon>Bacteria</taxon>
        <taxon>Bacillati</taxon>
        <taxon>Actinomycetota</taxon>
        <taxon>Actinomycetes</taxon>
        <taxon>Micrococcales</taxon>
        <taxon>Cellulomonadaceae</taxon>
        <taxon>Cellulomonas</taxon>
    </lineage>
</organism>
<dbReference type="RefSeq" id="WP_168629524.1">
    <property type="nucleotide sequence ID" value="NZ_BONL01000017.1"/>
</dbReference>
<dbReference type="PANTHER" id="PTHR42924:SF3">
    <property type="entry name" value="POLYMERASE_HISTIDINOL PHOSPHATASE N-TERMINAL DOMAIN-CONTAINING PROTEIN"/>
    <property type="match status" value="1"/>
</dbReference>
<dbReference type="CDD" id="cd07438">
    <property type="entry name" value="PHP_HisPPase_AMP"/>
    <property type="match status" value="1"/>
</dbReference>
<dbReference type="SUPFAM" id="SSF89550">
    <property type="entry name" value="PHP domain-like"/>
    <property type="match status" value="1"/>
</dbReference>
<dbReference type="InterPro" id="IPR004013">
    <property type="entry name" value="PHP_dom"/>
</dbReference>
<protein>
    <submittedName>
        <fullName evidence="2">PHP domain-containing protein</fullName>
    </submittedName>
</protein>
<name>A0A7X6KUB3_9CELL</name>
<reference evidence="2 3" key="1">
    <citation type="submission" date="2020-04" db="EMBL/GenBank/DDBJ databases">
        <title>MicrobeNet Type strains.</title>
        <authorList>
            <person name="Nicholson A.C."/>
        </authorList>
    </citation>
    <scope>NUCLEOTIDE SEQUENCE [LARGE SCALE GENOMIC DNA]</scope>
    <source>
        <strain evidence="2 3">ATCC BAA-788</strain>
    </source>
</reference>
<dbReference type="AlphaFoldDB" id="A0A7X6KUB3"/>
<dbReference type="PANTHER" id="PTHR42924">
    <property type="entry name" value="EXONUCLEASE"/>
    <property type="match status" value="1"/>
</dbReference>